<dbReference type="PANTHER" id="PTHR45586:SF1">
    <property type="entry name" value="LIPOPOLYSACCHARIDE ASSEMBLY PROTEIN B"/>
    <property type="match status" value="1"/>
</dbReference>
<dbReference type="PRINTS" id="PR01441">
    <property type="entry name" value="CELLSNTHASEC"/>
</dbReference>
<name>A0A2N3PZA8_9PROT</name>
<feature type="signal peptide" evidence="10">
    <location>
        <begin position="1"/>
        <end position="24"/>
    </location>
</feature>
<evidence type="ECO:0000256" key="4">
    <source>
        <dbReference type="ARBA" id="ARBA00022729"/>
    </source>
</evidence>
<evidence type="ECO:0000256" key="8">
    <source>
        <dbReference type="PROSITE-ProRule" id="PRU00339"/>
    </source>
</evidence>
<organism evidence="12 13">
    <name type="scientific">Telmatospirillum siberiense</name>
    <dbReference type="NCBI Taxonomy" id="382514"/>
    <lineage>
        <taxon>Bacteria</taxon>
        <taxon>Pseudomonadati</taxon>
        <taxon>Pseudomonadota</taxon>
        <taxon>Alphaproteobacteria</taxon>
        <taxon>Rhodospirillales</taxon>
        <taxon>Rhodospirillaceae</taxon>
        <taxon>Telmatospirillum</taxon>
    </lineage>
</organism>
<evidence type="ECO:0000256" key="2">
    <source>
        <dbReference type="ARBA" id="ARBA00005186"/>
    </source>
</evidence>
<keyword evidence="13" id="KW-1185">Reference proteome</keyword>
<dbReference type="SMART" id="SM00028">
    <property type="entry name" value="TPR"/>
    <property type="match status" value="8"/>
</dbReference>
<dbReference type="GO" id="GO:0009279">
    <property type="term" value="C:cell outer membrane"/>
    <property type="evidence" value="ECO:0007669"/>
    <property type="project" value="UniProtKB-SubCell"/>
</dbReference>
<feature type="repeat" description="TPR" evidence="8">
    <location>
        <begin position="473"/>
        <end position="506"/>
    </location>
</feature>
<dbReference type="Pfam" id="PF05420">
    <property type="entry name" value="BCSC_C"/>
    <property type="match status" value="1"/>
</dbReference>
<comment type="similarity">
    <text evidence="3">Belongs to the AcsC/BcsC family.</text>
</comment>
<keyword evidence="5" id="KW-0677">Repeat</keyword>
<evidence type="ECO:0000313" key="13">
    <source>
        <dbReference type="Proteomes" id="UP000233293"/>
    </source>
</evidence>
<dbReference type="EMBL" id="PIUM01000003">
    <property type="protein sequence ID" value="PKU25743.1"/>
    <property type="molecule type" value="Genomic_DNA"/>
</dbReference>
<dbReference type="UniPathway" id="UPA00694"/>
<dbReference type="SUPFAM" id="SSF48452">
    <property type="entry name" value="TPR-like"/>
    <property type="match status" value="3"/>
</dbReference>
<reference evidence="13" key="1">
    <citation type="submission" date="2017-12" db="EMBL/GenBank/DDBJ databases">
        <title>Draft genome sequence of Telmatospirillum siberiense 26-4b1T, an acidotolerant peatland alphaproteobacterium potentially involved in sulfur cycling.</title>
        <authorList>
            <person name="Hausmann B."/>
            <person name="Pjevac P."/>
            <person name="Schreck K."/>
            <person name="Herbold C.W."/>
            <person name="Daims H."/>
            <person name="Wagner M."/>
            <person name="Pester M."/>
            <person name="Loy A."/>
        </authorList>
    </citation>
    <scope>NUCLEOTIDE SEQUENCE [LARGE SCALE GENOMIC DNA]</scope>
    <source>
        <strain evidence="13">26-4b1</strain>
    </source>
</reference>
<evidence type="ECO:0000256" key="7">
    <source>
        <dbReference type="ARBA" id="ARBA00022916"/>
    </source>
</evidence>
<dbReference type="Proteomes" id="UP000233293">
    <property type="component" value="Unassembled WGS sequence"/>
</dbReference>
<sequence>MSYRRFLAASMVAAASLIGVVANAQSQQSAGDDLTPAQRRLVEQARYWQTREKTELAIEAWSRLLDSSRDNSQALYNLGLLEVSRSRVAAAQHYLDQLRMSNPGSPLVEDLAQTIKRGPIDQAMIDRARYSAQRGEVERAVEFYRSAFGRARPPANLALEYYQTLVGTKVGWAEAKTGLEQLVADAPSDSRARLALAQALTYRDDTRRDGISRLAVLSRDAALSRQAGDAWRQALLWLSATPDDIALYRDYLSRVGHDPAIEQKQADISNPKSEVDPRSRARREAFEILQRGDFAVAAESFEHLLKANPDDGDALGGLGVIRLRQNRFSDAWALLDKATKAAPDRAGQWQQALQSAAYWSLVDAAKAARARGRFAEAQEKAQQALGFASRDEVTALSILGDVLISQNHPVEAEKVFRTILERKPDAIEGIGGMVTAMRREGRNAEAQHYLDGLPPIIARRFAEVAKPTGKPVNNALRDEALAAARSGDDAKALQAFERALAAAPADPWLRLDYARFLKRQGQDKPARDVIDAMLGNHPGYEAQYAGAIFYDEVGEAERAAALLQQVPSKQLPSTAGALRQRLVVKQQTAEAVRQARAGDAIGARQRLRRLAESASTVESVSAIASAYYDIGAKDEALAIARGQLAPVAGTSGTAALAYASLLDKMGQDAEALDQLVAAERLGGLSDEDRKSMTSLRTGLAIRQADALRSRGRLADAYDRLSRELSTGSNDSGLLLALARLYEAGSRPRDAEGIFSRVLAQDPQNRQALAGMARCALARNDYTQAAKRLDQAFAVHPDDPNLYVMAAQVYRQRGDDSKAMTMLERARSLAKNGTLDPQIQTPPSSEGGGALPNNPFVNRSSRADEWGPAILVAMNDGAVMSDADPYAGWAPLLRAGNIAGGVQVAQADLVGDRSTASSSRIDNPFGLPAVPWPAPPRLSESDTAPPSETSPLAYPAVRAPAPVKKAAPAQPARKTVEAQASAIPTPLFPAVPLRIDTAATARAVIPVPQLRLDTDQGGNQQVADAAPSAELLQDIDRQIDDLRGKVVPVVEGNFNYRHREGETGFSRLDEMGATVRHEQPVGGGRLGLQAAAVDLNSGSSSTDSNTLRRLGSNATVAAGAMKNASSGQQSGAVAGIDYQWDNLKMDVGSTPMGFLTHNLVGGASWAPSFANRAVTVTMEGLRRSVTDSLLSYAGIRDPQTGKIFGGVVETGGKVMVSHDNGKAGVYGGSGYSVLNGQNVEANRKLSASAGVYFRPIKQDGKEFKFGVDLSTEFFERNVSYYTWGHGGYFSPQRYVQLSTPVEYKNKWGELSYDLTGALGIQSYSRNAVAYFPTSSTLQSNADAQANGLATSYAAESVTGLGYNLGARAEYPLTPTLKLGGRISVSNAHDYNEQSVLIFLRQSFGND</sequence>
<evidence type="ECO:0000256" key="3">
    <source>
        <dbReference type="ARBA" id="ARBA00005886"/>
    </source>
</evidence>
<evidence type="ECO:0000256" key="9">
    <source>
        <dbReference type="SAM" id="MobiDB-lite"/>
    </source>
</evidence>
<dbReference type="Gene3D" id="1.25.40.10">
    <property type="entry name" value="Tetratricopeptide repeat domain"/>
    <property type="match status" value="4"/>
</dbReference>
<feature type="domain" description="Cellulose synthase operon C C-terminal" evidence="11">
    <location>
        <begin position="1065"/>
        <end position="1402"/>
    </location>
</feature>
<dbReference type="InterPro" id="IPR003921">
    <property type="entry name" value="Cell_synth_C"/>
</dbReference>
<dbReference type="InterPro" id="IPR011990">
    <property type="entry name" value="TPR-like_helical_dom_sf"/>
</dbReference>
<comment type="pathway">
    <text evidence="2">Glycan metabolism; bacterial cellulose biosynthesis.</text>
</comment>
<evidence type="ECO:0000313" key="12">
    <source>
        <dbReference type="EMBL" id="PKU25743.1"/>
    </source>
</evidence>
<feature type="repeat" description="TPR" evidence="8">
    <location>
        <begin position="765"/>
        <end position="798"/>
    </location>
</feature>
<keyword evidence="7" id="KW-0135">Cellulose biosynthesis</keyword>
<dbReference type="InterPro" id="IPR019734">
    <property type="entry name" value="TPR_rpt"/>
</dbReference>
<proteinExistence type="inferred from homology"/>
<keyword evidence="6 8" id="KW-0802">TPR repeat</keyword>
<protein>
    <recommendedName>
        <fullName evidence="11">Cellulose synthase operon C C-terminal domain-containing protein</fullName>
    </recommendedName>
</protein>
<dbReference type="InterPro" id="IPR051012">
    <property type="entry name" value="CellSynth/LPSAsmb/PSIAsmb"/>
</dbReference>
<keyword evidence="4 10" id="KW-0732">Signal</keyword>
<dbReference type="PANTHER" id="PTHR45586">
    <property type="entry name" value="TPR REPEAT-CONTAINING PROTEIN PA4667"/>
    <property type="match status" value="1"/>
</dbReference>
<feature type="region of interest" description="Disordered" evidence="9">
    <location>
        <begin position="914"/>
        <end position="951"/>
    </location>
</feature>
<dbReference type="PROSITE" id="PS50005">
    <property type="entry name" value="TPR"/>
    <property type="match status" value="2"/>
</dbReference>
<evidence type="ECO:0000256" key="6">
    <source>
        <dbReference type="ARBA" id="ARBA00022803"/>
    </source>
</evidence>
<evidence type="ECO:0000256" key="10">
    <source>
        <dbReference type="SAM" id="SignalP"/>
    </source>
</evidence>
<feature type="chain" id="PRO_5014684741" description="Cellulose synthase operon C C-terminal domain-containing protein" evidence="10">
    <location>
        <begin position="25"/>
        <end position="1405"/>
    </location>
</feature>
<feature type="compositionally biased region" description="Polar residues" evidence="9">
    <location>
        <begin position="834"/>
        <end position="843"/>
    </location>
</feature>
<evidence type="ECO:0000256" key="1">
    <source>
        <dbReference type="ARBA" id="ARBA00004339"/>
    </source>
</evidence>
<gene>
    <name evidence="12" type="ORF">CWS72_04030</name>
</gene>
<comment type="caution">
    <text evidence="12">The sequence shown here is derived from an EMBL/GenBank/DDBJ whole genome shotgun (WGS) entry which is preliminary data.</text>
</comment>
<feature type="region of interest" description="Disordered" evidence="9">
    <location>
        <begin position="833"/>
        <end position="858"/>
    </location>
</feature>
<feature type="compositionally biased region" description="Polar residues" evidence="9">
    <location>
        <begin position="940"/>
        <end position="949"/>
    </location>
</feature>
<accession>A0A2N3PZA8</accession>
<dbReference type="RefSeq" id="WP_101249287.1">
    <property type="nucleotide sequence ID" value="NZ_PIUM01000003.1"/>
</dbReference>
<dbReference type="OrthoDB" id="174989at2"/>
<evidence type="ECO:0000259" key="11">
    <source>
        <dbReference type="Pfam" id="PF05420"/>
    </source>
</evidence>
<dbReference type="GO" id="GO:0030244">
    <property type="term" value="P:cellulose biosynthetic process"/>
    <property type="evidence" value="ECO:0007669"/>
    <property type="project" value="UniProtKB-KW"/>
</dbReference>
<dbReference type="GO" id="GO:0006011">
    <property type="term" value="P:UDP-alpha-D-glucose metabolic process"/>
    <property type="evidence" value="ECO:0007669"/>
    <property type="project" value="InterPro"/>
</dbReference>
<comment type="subcellular location">
    <subcellularLocation>
        <location evidence="1">Cell outer membrane</location>
        <topology evidence="1">Peripheral membrane protein</topology>
    </subcellularLocation>
</comment>
<dbReference type="InterPro" id="IPR008410">
    <property type="entry name" value="BCSC_C"/>
</dbReference>
<evidence type="ECO:0000256" key="5">
    <source>
        <dbReference type="ARBA" id="ARBA00022737"/>
    </source>
</evidence>
<dbReference type="Pfam" id="PF13432">
    <property type="entry name" value="TPR_16"/>
    <property type="match status" value="3"/>
</dbReference>
<dbReference type="Pfam" id="PF14559">
    <property type="entry name" value="TPR_19"/>
    <property type="match status" value="2"/>
</dbReference>